<protein>
    <submittedName>
        <fullName evidence="2">13324_t:CDS:1</fullName>
    </submittedName>
</protein>
<dbReference type="PANTHER" id="PTHR43591">
    <property type="entry name" value="METHYLTRANSFERASE"/>
    <property type="match status" value="1"/>
</dbReference>
<dbReference type="Proteomes" id="UP000789342">
    <property type="component" value="Unassembled WGS sequence"/>
</dbReference>
<evidence type="ECO:0000313" key="3">
    <source>
        <dbReference type="Proteomes" id="UP000789342"/>
    </source>
</evidence>
<dbReference type="InterPro" id="IPR029063">
    <property type="entry name" value="SAM-dependent_MTases_sf"/>
</dbReference>
<proteinExistence type="predicted"/>
<sequence length="343" mass="39831">MGNSKSSIKKKPQDFRYINGRRYHNEETASYLLSSDIEEIDRQQLQHYCFKHIFKCNMSAPVENMLIEGSRVLDVGCGTGIWVLELSSKYENSEFFGVDMSPVFPSQIKPFNSNFIKANVLDGLPFPSNEFDYVHLSFLNASFTDDQWQNIVIPELIRVLKPNGWLEFYEVDIIQLNGGPLIERISKSLQKLCHSASINPRLPNLFKQWLTPHECLKDIEEIVAYPFLGKWNGKIVDELEINNDYPGKCDDNYDTGCENIDNDFPIKKSNVKSKYEVELGILLKEVIKMYYTLDAENLSMCMGTSKEVFLEMLEECFEQEMSEYDTRMKFMRVVCRKDKTVKN</sequence>
<gene>
    <name evidence="2" type="ORF">AMORRO_LOCUS3895</name>
</gene>
<name>A0A9N9A2C5_9GLOM</name>
<dbReference type="Gene3D" id="3.40.50.150">
    <property type="entry name" value="Vaccinia Virus protein VP39"/>
    <property type="match status" value="1"/>
</dbReference>
<comment type="caution">
    <text evidence="2">The sequence shown here is derived from an EMBL/GenBank/DDBJ whole genome shotgun (WGS) entry which is preliminary data.</text>
</comment>
<reference evidence="2" key="1">
    <citation type="submission" date="2021-06" db="EMBL/GenBank/DDBJ databases">
        <authorList>
            <person name="Kallberg Y."/>
            <person name="Tangrot J."/>
            <person name="Rosling A."/>
        </authorList>
    </citation>
    <scope>NUCLEOTIDE SEQUENCE</scope>
    <source>
        <strain evidence="2">CL551</strain>
    </source>
</reference>
<dbReference type="AlphaFoldDB" id="A0A9N9A2C5"/>
<evidence type="ECO:0000313" key="2">
    <source>
        <dbReference type="EMBL" id="CAG8514509.1"/>
    </source>
</evidence>
<evidence type="ECO:0000259" key="1">
    <source>
        <dbReference type="Pfam" id="PF13649"/>
    </source>
</evidence>
<dbReference type="SUPFAM" id="SSF53335">
    <property type="entry name" value="S-adenosyl-L-methionine-dependent methyltransferases"/>
    <property type="match status" value="1"/>
</dbReference>
<organism evidence="2 3">
    <name type="scientific">Acaulospora morrowiae</name>
    <dbReference type="NCBI Taxonomy" id="94023"/>
    <lineage>
        <taxon>Eukaryota</taxon>
        <taxon>Fungi</taxon>
        <taxon>Fungi incertae sedis</taxon>
        <taxon>Mucoromycota</taxon>
        <taxon>Glomeromycotina</taxon>
        <taxon>Glomeromycetes</taxon>
        <taxon>Diversisporales</taxon>
        <taxon>Acaulosporaceae</taxon>
        <taxon>Acaulospora</taxon>
    </lineage>
</organism>
<accession>A0A9N9A2C5</accession>
<dbReference type="Pfam" id="PF13649">
    <property type="entry name" value="Methyltransf_25"/>
    <property type="match status" value="1"/>
</dbReference>
<dbReference type="InterPro" id="IPR041698">
    <property type="entry name" value="Methyltransf_25"/>
</dbReference>
<feature type="domain" description="Methyltransferase" evidence="1">
    <location>
        <begin position="72"/>
        <end position="164"/>
    </location>
</feature>
<keyword evidence="3" id="KW-1185">Reference proteome</keyword>
<dbReference type="EMBL" id="CAJVPV010001985">
    <property type="protein sequence ID" value="CAG8514509.1"/>
    <property type="molecule type" value="Genomic_DNA"/>
</dbReference>
<dbReference type="OrthoDB" id="2013972at2759"/>
<dbReference type="CDD" id="cd02440">
    <property type="entry name" value="AdoMet_MTases"/>
    <property type="match status" value="1"/>
</dbReference>